<dbReference type="PANTHER" id="PTHR32294">
    <property type="entry name" value="DNA POLYMERASE III SUBUNIT ALPHA"/>
    <property type="match status" value="1"/>
</dbReference>
<dbReference type="Gene3D" id="3.20.20.140">
    <property type="entry name" value="Metal-dependent hydrolases"/>
    <property type="match status" value="1"/>
</dbReference>
<dbReference type="InterPro" id="IPR003141">
    <property type="entry name" value="Pol/His_phosphatase_N"/>
</dbReference>
<dbReference type="SUPFAM" id="SSF160975">
    <property type="entry name" value="AF1531-like"/>
    <property type="match status" value="1"/>
</dbReference>
<reference evidence="8" key="1">
    <citation type="journal article" date="2020" name="mSystems">
        <title>Genome- and Community-Level Interaction Insights into Carbon Utilization and Element Cycling Functions of Hydrothermarchaeota in Hydrothermal Sediment.</title>
        <authorList>
            <person name="Zhou Z."/>
            <person name="Liu Y."/>
            <person name="Xu W."/>
            <person name="Pan J."/>
            <person name="Luo Z.H."/>
            <person name="Li M."/>
        </authorList>
    </citation>
    <scope>NUCLEOTIDE SEQUENCE [LARGE SCALE GENOMIC DNA]</scope>
    <source>
        <strain evidence="8">SpSt-697</strain>
    </source>
</reference>
<dbReference type="Pfam" id="PF07733">
    <property type="entry name" value="DNA_pol3_alpha"/>
    <property type="match status" value="1"/>
</dbReference>
<keyword evidence="4" id="KW-0235">DNA replication</keyword>
<keyword evidence="2 8" id="KW-0808">Transferase</keyword>
<dbReference type="SUPFAM" id="SSF89550">
    <property type="entry name" value="PHP domain-like"/>
    <property type="match status" value="1"/>
</dbReference>
<feature type="domain" description="Polymerase/histidinol phosphatase N-terminal" evidence="7">
    <location>
        <begin position="4"/>
        <end position="71"/>
    </location>
</feature>
<evidence type="ECO:0000256" key="1">
    <source>
        <dbReference type="ARBA" id="ARBA00012417"/>
    </source>
</evidence>
<dbReference type="GO" id="GO:0003887">
    <property type="term" value="F:DNA-directed DNA polymerase activity"/>
    <property type="evidence" value="ECO:0007669"/>
    <property type="project" value="UniProtKB-KW"/>
</dbReference>
<dbReference type="CDD" id="cd04485">
    <property type="entry name" value="DnaE_OBF"/>
    <property type="match status" value="1"/>
</dbReference>
<dbReference type="EC" id="2.7.7.7" evidence="1"/>
<dbReference type="PANTHER" id="PTHR32294:SF0">
    <property type="entry name" value="DNA POLYMERASE III SUBUNIT ALPHA"/>
    <property type="match status" value="1"/>
</dbReference>
<proteinExistence type="predicted"/>
<dbReference type="InterPro" id="IPR029460">
    <property type="entry name" value="DNAPol_HHH"/>
</dbReference>
<dbReference type="Pfam" id="PF02811">
    <property type="entry name" value="PHP"/>
    <property type="match status" value="1"/>
</dbReference>
<dbReference type="Pfam" id="PF17657">
    <property type="entry name" value="DNA_pol3_finger"/>
    <property type="match status" value="1"/>
</dbReference>
<dbReference type="Gene3D" id="1.10.10.1600">
    <property type="entry name" value="Bacterial DNA polymerase III alpha subunit, thumb domain"/>
    <property type="match status" value="1"/>
</dbReference>
<dbReference type="EMBL" id="DTDR01000063">
    <property type="protein sequence ID" value="HGK63427.1"/>
    <property type="molecule type" value="Genomic_DNA"/>
</dbReference>
<evidence type="ECO:0000256" key="5">
    <source>
        <dbReference type="ARBA" id="ARBA00022932"/>
    </source>
</evidence>
<dbReference type="NCBIfam" id="TIGR00594">
    <property type="entry name" value="polc"/>
    <property type="match status" value="1"/>
</dbReference>
<dbReference type="InterPro" id="IPR041931">
    <property type="entry name" value="DNA_pol3_alpha_thumb_dom"/>
</dbReference>
<dbReference type="InterPro" id="IPR004013">
    <property type="entry name" value="PHP_dom"/>
</dbReference>
<organism evidence="8">
    <name type="scientific">candidate division WOR-3 bacterium</name>
    <dbReference type="NCBI Taxonomy" id="2052148"/>
    <lineage>
        <taxon>Bacteria</taxon>
        <taxon>Bacteria division WOR-3</taxon>
    </lineage>
</organism>
<comment type="caution">
    <text evidence="8">The sequence shown here is derived from an EMBL/GenBank/DDBJ whole genome shotgun (WGS) entry which is preliminary data.</text>
</comment>
<sequence length="1134" mass="131578">MEFVHLHNHTEYSLLDGVNKIPHLVLKAKKENMKALAITDHGNLFGAIEFYNECLKEGIKPIIGMETYIAVGKRNERKPHPTISESSFHLTLLAMDLTGYHNLLKLASYAYLEGFYYRPRIDKELLDKYNKGLVVLSGCQKGEINYYLKIGDFESAKKALFEYLDILGKENFFLEIMKIGLENEDKINSQIIKLAKDNGIKLVATNDCHYLSKEDYYLHDILLCIQTNKKITDPKRLKFESKELYFKSKEEMFSLFREIKEALKNTWEIAERATLYLDTSGKNFHLPKFQKPKEFDSNHQYLVYLAKEGLKNLKEKNWEIKNKWENYLTRLEYELSLIEKIGFTDYFLIVKDIIDFAKKEKIPVGPGRGSAVGSLVLYSLGITNIDPLKYGLMFERFINPERVTMPDIDIDFSDEERDKVIDYIKKKYGEENVAQIITFGRMMARAAIRDIGRVMGIPLAEVDTIAKTLTINIPLAEAYEKISEFRELIDSKPEYKKLYENALRLEGVARHASIHASGIVIAPGNLMDYVPLYKTTENDICTQYDMDSLAAVGLLKMDILGLKTLRVIEETYRLAIESGKKIPQEIPLNDKKTYHLLSEGKTLGVFQLESEGMREILKKLNPTVIEDLIAVLALYRPGPLLSGDVDRFIKRKKGKEKITYPHPLLADILQETYGMILYQEQVMQIAAKIADFTLGEADILRRAMSKKIPELMTEMKEKFILKAKNKGIKEEEAGQIFELLIPFAGYGFNKSHAAGYAYLSYLTAYLKANYPKEFLCATLTSEMNDAEKIEELIKEAKLLGIEILPPEINKSYYQFVIEAEGIRYGLGALKGIGKSFSDSLVKERQRREFTSFEDFLFRTKAFGNKKAYEVLIKAGCFDCFNNNREYLLKKLLEYQKGTKEGSSGLQFSLFEEGQENKKKILEKFIQKEKSNFEYEKEVFGFYFSDHPLKEYQELYKIIDLETFDHIEILDNQRDYLFLAVLTERKTKYDRNGKNYAILGLEDLTAKTVGYLFNEIYQEKYNQLKKEQVYFLKARVRNNKDIVVKDILPIDKLWEKIKRINIELKENIELKNIPILKEILQEFLGETEVIITYYDPEEKKKKMGRLTTIKVKPNLELLKRLKNNPIIKEVKFYLV</sequence>
<dbReference type="AlphaFoldDB" id="A0A7V3ZUH4"/>
<dbReference type="InterPro" id="IPR016195">
    <property type="entry name" value="Pol/histidinol_Pase-like"/>
</dbReference>
<dbReference type="SMART" id="SM00481">
    <property type="entry name" value="POLIIIAc"/>
    <property type="match status" value="1"/>
</dbReference>
<dbReference type="InterPro" id="IPR004805">
    <property type="entry name" value="DnaE2/DnaE/PolC"/>
</dbReference>
<evidence type="ECO:0000256" key="2">
    <source>
        <dbReference type="ARBA" id="ARBA00022679"/>
    </source>
</evidence>
<dbReference type="CDD" id="cd12113">
    <property type="entry name" value="PHP_PolIIIA_DnaE3"/>
    <property type="match status" value="1"/>
</dbReference>
<evidence type="ECO:0000256" key="6">
    <source>
        <dbReference type="ARBA" id="ARBA00049244"/>
    </source>
</evidence>
<dbReference type="Pfam" id="PF14579">
    <property type="entry name" value="HHH_6"/>
    <property type="match status" value="1"/>
</dbReference>
<dbReference type="Gene3D" id="1.10.150.870">
    <property type="match status" value="1"/>
</dbReference>
<comment type="catalytic activity">
    <reaction evidence="6">
        <text>DNA(n) + a 2'-deoxyribonucleoside 5'-triphosphate = DNA(n+1) + diphosphate</text>
        <dbReference type="Rhea" id="RHEA:22508"/>
        <dbReference type="Rhea" id="RHEA-COMP:17339"/>
        <dbReference type="Rhea" id="RHEA-COMP:17340"/>
        <dbReference type="ChEBI" id="CHEBI:33019"/>
        <dbReference type="ChEBI" id="CHEBI:61560"/>
        <dbReference type="ChEBI" id="CHEBI:173112"/>
        <dbReference type="EC" id="2.7.7.7"/>
    </reaction>
</comment>
<evidence type="ECO:0000256" key="4">
    <source>
        <dbReference type="ARBA" id="ARBA00022705"/>
    </source>
</evidence>
<evidence type="ECO:0000313" key="8">
    <source>
        <dbReference type="EMBL" id="HGK63427.1"/>
    </source>
</evidence>
<keyword evidence="3 8" id="KW-0548">Nucleotidyltransferase</keyword>
<gene>
    <name evidence="8" type="ORF">ENU74_02360</name>
</gene>
<protein>
    <recommendedName>
        <fullName evidence="1">DNA-directed DNA polymerase</fullName>
        <ecNumber evidence="1">2.7.7.7</ecNumber>
    </recommendedName>
</protein>
<accession>A0A7V3ZUH4</accession>
<dbReference type="GO" id="GO:0008408">
    <property type="term" value="F:3'-5' exonuclease activity"/>
    <property type="evidence" value="ECO:0007669"/>
    <property type="project" value="InterPro"/>
</dbReference>
<dbReference type="GO" id="GO:0006260">
    <property type="term" value="P:DNA replication"/>
    <property type="evidence" value="ECO:0007669"/>
    <property type="project" value="UniProtKB-KW"/>
</dbReference>
<dbReference type="InterPro" id="IPR011708">
    <property type="entry name" value="DNA_pol3_alpha_NTPase_dom"/>
</dbReference>
<evidence type="ECO:0000256" key="3">
    <source>
        <dbReference type="ARBA" id="ARBA00022695"/>
    </source>
</evidence>
<keyword evidence="5" id="KW-0239">DNA-directed DNA polymerase</keyword>
<dbReference type="NCBIfam" id="NF004226">
    <property type="entry name" value="PRK05673.1"/>
    <property type="match status" value="1"/>
</dbReference>
<evidence type="ECO:0000259" key="7">
    <source>
        <dbReference type="SMART" id="SM00481"/>
    </source>
</evidence>
<dbReference type="InterPro" id="IPR040982">
    <property type="entry name" value="DNA_pol3_finger"/>
</dbReference>
<name>A0A7V3ZUH4_UNCW3</name>